<dbReference type="FunFam" id="3.30.505.10:FF:000016">
    <property type="entry name" value="B-cell linker protein isoform 2"/>
    <property type="match status" value="1"/>
</dbReference>
<dbReference type="EMBL" id="AYCK01025905">
    <property type="status" value="NOT_ANNOTATED_CDS"/>
    <property type="molecule type" value="Genomic_DNA"/>
</dbReference>
<dbReference type="Ensembl" id="ENSPFOT00000029530.1">
    <property type="protein sequence ID" value="ENSPFOP00000026960.1"/>
    <property type="gene ID" value="ENSPFOG00000022030.1"/>
</dbReference>
<evidence type="ECO:0000256" key="3">
    <source>
        <dbReference type="SAM" id="MobiDB-lite"/>
    </source>
</evidence>
<organism evidence="5 6">
    <name type="scientific">Poecilia formosa</name>
    <name type="common">Amazon molly</name>
    <name type="synonym">Limia formosa</name>
    <dbReference type="NCBI Taxonomy" id="48698"/>
    <lineage>
        <taxon>Eukaryota</taxon>
        <taxon>Metazoa</taxon>
        <taxon>Chordata</taxon>
        <taxon>Craniata</taxon>
        <taxon>Vertebrata</taxon>
        <taxon>Euteleostomi</taxon>
        <taxon>Actinopterygii</taxon>
        <taxon>Neopterygii</taxon>
        <taxon>Teleostei</taxon>
        <taxon>Neoteleostei</taxon>
        <taxon>Acanthomorphata</taxon>
        <taxon>Ovalentaria</taxon>
        <taxon>Atherinomorphae</taxon>
        <taxon>Cyprinodontiformes</taxon>
        <taxon>Poeciliidae</taxon>
        <taxon>Poeciliinae</taxon>
        <taxon>Poecilia</taxon>
    </lineage>
</organism>
<dbReference type="PANTHER" id="PTHR14098">
    <property type="entry name" value="SH2 DOMAIN CONTAINING PROTEIN"/>
    <property type="match status" value="1"/>
</dbReference>
<dbReference type="PANTHER" id="PTHR14098:SF1">
    <property type="entry name" value="LYMPHOCYTE CYTOSOLIC PROTEIN 2"/>
    <property type="match status" value="1"/>
</dbReference>
<reference evidence="5" key="2">
    <citation type="submission" date="2025-08" db="UniProtKB">
        <authorList>
            <consortium name="Ensembl"/>
        </authorList>
    </citation>
    <scope>IDENTIFICATION</scope>
</reference>
<dbReference type="Proteomes" id="UP000028760">
    <property type="component" value="Unassembled WGS sequence"/>
</dbReference>
<evidence type="ECO:0000256" key="1">
    <source>
        <dbReference type="ARBA" id="ARBA00022999"/>
    </source>
</evidence>
<dbReference type="InterPro" id="IPR036860">
    <property type="entry name" value="SH2_dom_sf"/>
</dbReference>
<dbReference type="SMART" id="SM00252">
    <property type="entry name" value="SH2"/>
    <property type="match status" value="1"/>
</dbReference>
<dbReference type="GO" id="GO:0035556">
    <property type="term" value="P:intracellular signal transduction"/>
    <property type="evidence" value="ECO:0007669"/>
    <property type="project" value="TreeGrafter"/>
</dbReference>
<reference evidence="6" key="1">
    <citation type="submission" date="2013-10" db="EMBL/GenBank/DDBJ databases">
        <authorList>
            <person name="Schartl M."/>
            <person name="Warren W."/>
        </authorList>
    </citation>
    <scope>NUCLEOTIDE SEQUENCE [LARGE SCALE GENOMIC DNA]</scope>
    <source>
        <strain evidence="6">female</strain>
    </source>
</reference>
<dbReference type="eggNOG" id="ENOG502SKAI">
    <property type="taxonomic scope" value="Eukaryota"/>
</dbReference>
<dbReference type="OMA" id="ICPNNIT"/>
<evidence type="ECO:0000313" key="5">
    <source>
        <dbReference type="Ensembl" id="ENSPFOP00000026960.1"/>
    </source>
</evidence>
<dbReference type="SUPFAM" id="SSF55550">
    <property type="entry name" value="SH2 domain"/>
    <property type="match status" value="1"/>
</dbReference>
<protein>
    <submittedName>
        <fullName evidence="5">Lymphocyte cytosolic protein 2b</fullName>
    </submittedName>
</protein>
<dbReference type="STRING" id="48698.ENSPFOP00000026960"/>
<dbReference type="InterPro" id="IPR013761">
    <property type="entry name" value="SAM/pointed_sf"/>
</dbReference>
<dbReference type="GO" id="GO:0007169">
    <property type="term" value="P:cell surface receptor protein tyrosine kinase signaling pathway"/>
    <property type="evidence" value="ECO:0007669"/>
    <property type="project" value="TreeGrafter"/>
</dbReference>
<dbReference type="InterPro" id="IPR051751">
    <property type="entry name" value="Immunoreceptor_sig_adapters"/>
</dbReference>
<accession>A0A096M6B9</accession>
<proteinExistence type="predicted"/>
<sequence>MSLTDGPIKEDVMAWEPKKLADYMRQLKLFGCDNVVLKRGITGAQFLHMIQRDLQVFPITYVPILAKIQRDVNKQEKRKSFGSKCRSKKRNHLTEVQGEKVWDEHDSESDYEEFNEEAADGNYIVPLTEPLTADNLHKAKAREDHRLHPVFSLPDPQRVSKVHSLPTEPINSSNFQRAANKKPEKPPVPQRAFTRLDFTLPIITQQRAVLLWIPAHLPEGARYQQSRSDMCLTDYWGLKLFICPNNITPHVPVPTSHVLSNQPTRTTGHVNKQQVQLVTQKSAFSESKQQMAMLYNTTAKTFSESDTELKNTFVLTNQVTFSIHGTYSVSTTVKISSRNGLDPSWYKGRITRNQAEVSLWEVNKDGAFLVRDSSHGSTQHPYTLMLLNQGKIFNIKIQRQNDFYFLGNGTNNTKSFLRVKEMIIHHMSTPLLLKDATDQCSEEQPQCCLLHPAG</sequence>
<evidence type="ECO:0000256" key="2">
    <source>
        <dbReference type="PROSITE-ProRule" id="PRU00191"/>
    </source>
</evidence>
<dbReference type="PROSITE" id="PS50001">
    <property type="entry name" value="SH2"/>
    <property type="match status" value="1"/>
</dbReference>
<evidence type="ECO:0000259" key="4">
    <source>
        <dbReference type="PROSITE" id="PS50001"/>
    </source>
</evidence>
<evidence type="ECO:0000313" key="6">
    <source>
        <dbReference type="Proteomes" id="UP000028760"/>
    </source>
</evidence>
<reference evidence="5" key="3">
    <citation type="submission" date="2025-09" db="UniProtKB">
        <authorList>
            <consortium name="Ensembl"/>
        </authorList>
    </citation>
    <scope>IDENTIFICATION</scope>
</reference>
<dbReference type="Pfam" id="PF00017">
    <property type="entry name" value="SH2"/>
    <property type="match status" value="1"/>
</dbReference>
<dbReference type="GO" id="GO:0005737">
    <property type="term" value="C:cytoplasm"/>
    <property type="evidence" value="ECO:0007669"/>
    <property type="project" value="UniProtKB-ARBA"/>
</dbReference>
<feature type="domain" description="SH2" evidence="4">
    <location>
        <begin position="345"/>
        <end position="453"/>
    </location>
</feature>
<dbReference type="Gene3D" id="3.30.505.10">
    <property type="entry name" value="SH2 domain"/>
    <property type="match status" value="1"/>
</dbReference>
<dbReference type="AlphaFoldDB" id="A0A096M6B9"/>
<dbReference type="InterPro" id="IPR000980">
    <property type="entry name" value="SH2"/>
</dbReference>
<feature type="region of interest" description="Disordered" evidence="3">
    <location>
        <begin position="167"/>
        <end position="189"/>
    </location>
</feature>
<name>A0A096M6B9_POEFO</name>
<keyword evidence="1 2" id="KW-0727">SH2 domain</keyword>
<dbReference type="GeneTree" id="ENSGT00940000156835"/>
<dbReference type="Gene3D" id="1.10.150.50">
    <property type="entry name" value="Transcription Factor, Ets-1"/>
    <property type="match status" value="1"/>
</dbReference>
<keyword evidence="6" id="KW-1185">Reference proteome</keyword>